<reference evidence="1" key="1">
    <citation type="submission" date="2018-02" db="EMBL/GenBank/DDBJ databases">
        <title>Rhizophora mucronata_Transcriptome.</title>
        <authorList>
            <person name="Meera S.P."/>
            <person name="Sreeshan A."/>
            <person name="Augustine A."/>
        </authorList>
    </citation>
    <scope>NUCLEOTIDE SEQUENCE</scope>
    <source>
        <tissue evidence="1">Leaf</tissue>
    </source>
</reference>
<protein>
    <submittedName>
        <fullName evidence="1">Uncharacterized protein</fullName>
    </submittedName>
</protein>
<sequence>MARQIFVLQGTEEAC</sequence>
<dbReference type="EMBL" id="GGEC01084266">
    <property type="protein sequence ID" value="MBX64750.1"/>
    <property type="molecule type" value="Transcribed_RNA"/>
</dbReference>
<organism evidence="1">
    <name type="scientific">Rhizophora mucronata</name>
    <name type="common">Asiatic mangrove</name>
    <dbReference type="NCBI Taxonomy" id="61149"/>
    <lineage>
        <taxon>Eukaryota</taxon>
        <taxon>Viridiplantae</taxon>
        <taxon>Streptophyta</taxon>
        <taxon>Embryophyta</taxon>
        <taxon>Tracheophyta</taxon>
        <taxon>Spermatophyta</taxon>
        <taxon>Magnoliopsida</taxon>
        <taxon>eudicotyledons</taxon>
        <taxon>Gunneridae</taxon>
        <taxon>Pentapetalae</taxon>
        <taxon>rosids</taxon>
        <taxon>fabids</taxon>
        <taxon>Malpighiales</taxon>
        <taxon>Rhizophoraceae</taxon>
        <taxon>Rhizophora</taxon>
    </lineage>
</organism>
<accession>A0A2P2QCM0</accession>
<name>A0A2P2QCM0_RHIMU</name>
<evidence type="ECO:0000313" key="1">
    <source>
        <dbReference type="EMBL" id="MBX64750.1"/>
    </source>
</evidence>
<proteinExistence type="predicted"/>